<feature type="region of interest" description="Disordered" evidence="1">
    <location>
        <begin position="1"/>
        <end position="31"/>
    </location>
</feature>
<keyword evidence="4" id="KW-1185">Reference proteome</keyword>
<reference evidence="3" key="2">
    <citation type="submission" date="2023-01" db="EMBL/GenBank/DDBJ databases">
        <authorList>
            <person name="Petersen C."/>
        </authorList>
    </citation>
    <scope>NUCLEOTIDE SEQUENCE</scope>
    <source>
        <strain evidence="3">IBT 17514</strain>
    </source>
</reference>
<evidence type="ECO:0000313" key="3">
    <source>
        <dbReference type="EMBL" id="KAJ5703713.1"/>
    </source>
</evidence>
<feature type="compositionally biased region" description="Low complexity" evidence="1">
    <location>
        <begin position="1"/>
        <end position="13"/>
    </location>
</feature>
<evidence type="ECO:0000256" key="1">
    <source>
        <dbReference type="SAM" id="MobiDB-lite"/>
    </source>
</evidence>
<comment type="caution">
    <text evidence="3">The sequence shown here is derived from an EMBL/GenBank/DDBJ whole genome shotgun (WGS) entry which is preliminary data.</text>
</comment>
<feature type="domain" description="ELP1 three-helical bundle" evidence="2">
    <location>
        <begin position="5"/>
        <end position="79"/>
    </location>
</feature>
<dbReference type="InterPro" id="IPR056169">
    <property type="entry name" value="HB_ELP1"/>
</dbReference>
<gene>
    <name evidence="3" type="ORF">N7493_010851</name>
</gene>
<dbReference type="AlphaFoldDB" id="A0AAD6HB20"/>
<evidence type="ECO:0000259" key="2">
    <source>
        <dbReference type="Pfam" id="PF23936"/>
    </source>
</evidence>
<dbReference type="Pfam" id="PF23936">
    <property type="entry name" value="HB_ELP1"/>
    <property type="match status" value="1"/>
</dbReference>
<accession>A0AAD6HB20</accession>
<protein>
    <recommendedName>
        <fullName evidence="2">ELP1 three-helical bundle domain-containing protein</fullName>
    </recommendedName>
</protein>
<sequence>MFTRYTGKTSSSRHTSKTRRREERKRAKGKKGTVYEEEYLVNSVRRLMERVNSSVNDVEAPVEPFCSVTCANRAAAVEKALGGDGEDQELQLTAGSRVLEESIAAITGTAGRKEPPVVKAMKSLSLLA</sequence>
<name>A0AAD6HB20_9EURO</name>
<evidence type="ECO:0000313" key="4">
    <source>
        <dbReference type="Proteomes" id="UP001215712"/>
    </source>
</evidence>
<organism evidence="3 4">
    <name type="scientific">Penicillium malachiteum</name>
    <dbReference type="NCBI Taxonomy" id="1324776"/>
    <lineage>
        <taxon>Eukaryota</taxon>
        <taxon>Fungi</taxon>
        <taxon>Dikarya</taxon>
        <taxon>Ascomycota</taxon>
        <taxon>Pezizomycotina</taxon>
        <taxon>Eurotiomycetes</taxon>
        <taxon>Eurotiomycetidae</taxon>
        <taxon>Eurotiales</taxon>
        <taxon>Aspergillaceae</taxon>
        <taxon>Penicillium</taxon>
    </lineage>
</organism>
<dbReference type="EMBL" id="JAQJAN010000020">
    <property type="protein sequence ID" value="KAJ5703713.1"/>
    <property type="molecule type" value="Genomic_DNA"/>
</dbReference>
<dbReference type="Proteomes" id="UP001215712">
    <property type="component" value="Unassembled WGS sequence"/>
</dbReference>
<reference evidence="3" key="1">
    <citation type="journal article" date="2023" name="IMA Fungus">
        <title>Comparative genomic study of the Penicillium genus elucidates a diverse pangenome and 15 lateral gene transfer events.</title>
        <authorList>
            <person name="Petersen C."/>
            <person name="Sorensen T."/>
            <person name="Nielsen M.R."/>
            <person name="Sondergaard T.E."/>
            <person name="Sorensen J.L."/>
            <person name="Fitzpatrick D.A."/>
            <person name="Frisvad J.C."/>
            <person name="Nielsen K.L."/>
        </authorList>
    </citation>
    <scope>NUCLEOTIDE SEQUENCE</scope>
    <source>
        <strain evidence="3">IBT 17514</strain>
    </source>
</reference>
<proteinExistence type="predicted"/>